<dbReference type="Proteomes" id="UP000078046">
    <property type="component" value="Unassembled WGS sequence"/>
</dbReference>
<gene>
    <name evidence="2" type="ORF">A3Q56_08181</name>
</gene>
<evidence type="ECO:0000259" key="1">
    <source>
        <dbReference type="Pfam" id="PF23411"/>
    </source>
</evidence>
<dbReference type="Pfam" id="PF23411">
    <property type="entry name" value="Beta-prop_Vps41"/>
    <property type="match status" value="1"/>
</dbReference>
<dbReference type="InterPro" id="IPR057780">
    <property type="entry name" value="Beta-prop_Vps41"/>
</dbReference>
<protein>
    <recommendedName>
        <fullName evidence="1">Vps41 beta-propeller domain-containing protein</fullName>
    </recommendedName>
</protein>
<dbReference type="AlphaFoldDB" id="A0A177AQ28"/>
<feature type="domain" description="Vps41 beta-propeller" evidence="1">
    <location>
        <begin position="6"/>
        <end position="164"/>
    </location>
</feature>
<accession>A0A177AQ28</accession>
<dbReference type="EMBL" id="LWCA01002114">
    <property type="protein sequence ID" value="OAF64116.1"/>
    <property type="molecule type" value="Genomic_DNA"/>
</dbReference>
<dbReference type="Gene3D" id="2.130.10.10">
    <property type="entry name" value="YVTN repeat-like/Quinoprotein amine dehydrogenase"/>
    <property type="match status" value="1"/>
</dbReference>
<evidence type="ECO:0000313" key="2">
    <source>
        <dbReference type="EMBL" id="OAF64116.1"/>
    </source>
</evidence>
<dbReference type="OrthoDB" id="244107at2759"/>
<evidence type="ECO:0000313" key="3">
    <source>
        <dbReference type="Proteomes" id="UP000078046"/>
    </source>
</evidence>
<dbReference type="InterPro" id="IPR015943">
    <property type="entry name" value="WD40/YVTN_repeat-like_dom_sf"/>
</dbReference>
<proteinExistence type="predicted"/>
<keyword evidence="3" id="KW-1185">Reference proteome</keyword>
<dbReference type="SUPFAM" id="SSF50978">
    <property type="entry name" value="WD40 repeat-like"/>
    <property type="match status" value="1"/>
</dbReference>
<name>A0A177AQ28_9BILA</name>
<sequence length="173" mass="19324">MSVLRHSSTINDIVVCTKSNSCVTCSNDGRVIITNVSNYTVTAKLVLNRPIISISLDPFFPRSGRLITGSDKIEIHKRKFTGSYAGDVISVNDGIVSNILWRNNIIIYCSDISVRMYDLSSNVYFGVIHKPVIEVNNKSITFSIMWGTNDNLIVAIGMSIKVMIYYVKLNYFG</sequence>
<organism evidence="2 3">
    <name type="scientific">Intoshia linei</name>
    <dbReference type="NCBI Taxonomy" id="1819745"/>
    <lineage>
        <taxon>Eukaryota</taxon>
        <taxon>Metazoa</taxon>
        <taxon>Spiralia</taxon>
        <taxon>Lophotrochozoa</taxon>
        <taxon>Mesozoa</taxon>
        <taxon>Orthonectida</taxon>
        <taxon>Rhopaluridae</taxon>
        <taxon>Intoshia</taxon>
    </lineage>
</organism>
<reference evidence="2 3" key="1">
    <citation type="submission" date="2016-04" db="EMBL/GenBank/DDBJ databases">
        <title>The genome of Intoshia linei affirms orthonectids as highly simplified spiralians.</title>
        <authorList>
            <person name="Mikhailov K.V."/>
            <person name="Slusarev G.S."/>
            <person name="Nikitin M.A."/>
            <person name="Logacheva M.D."/>
            <person name="Penin A."/>
            <person name="Aleoshin V."/>
            <person name="Panchin Y.V."/>
        </authorList>
    </citation>
    <scope>NUCLEOTIDE SEQUENCE [LARGE SCALE GENOMIC DNA]</scope>
    <source>
        <strain evidence="2">Intl2013</strain>
        <tissue evidence="2">Whole animal</tissue>
    </source>
</reference>
<comment type="caution">
    <text evidence="2">The sequence shown here is derived from an EMBL/GenBank/DDBJ whole genome shotgun (WGS) entry which is preliminary data.</text>
</comment>
<dbReference type="InterPro" id="IPR036322">
    <property type="entry name" value="WD40_repeat_dom_sf"/>
</dbReference>